<dbReference type="Proteomes" id="UP000250462">
    <property type="component" value="Unassembled WGS sequence"/>
</dbReference>
<proteinExistence type="predicted"/>
<dbReference type="OrthoDB" id="190895at2"/>
<feature type="region of interest" description="Disordered" evidence="1">
    <location>
        <begin position="92"/>
        <end position="123"/>
    </location>
</feature>
<evidence type="ECO:0008006" key="4">
    <source>
        <dbReference type="Google" id="ProtNLM"/>
    </source>
</evidence>
<evidence type="ECO:0000256" key="1">
    <source>
        <dbReference type="SAM" id="MobiDB-lite"/>
    </source>
</evidence>
<organism evidence="2 3">
    <name type="scientific">Phytoactinopolyspora halophila</name>
    <dbReference type="NCBI Taxonomy" id="1981511"/>
    <lineage>
        <taxon>Bacteria</taxon>
        <taxon>Bacillati</taxon>
        <taxon>Actinomycetota</taxon>
        <taxon>Actinomycetes</taxon>
        <taxon>Jiangellales</taxon>
        <taxon>Jiangellaceae</taxon>
        <taxon>Phytoactinopolyspora</taxon>
    </lineage>
</organism>
<accession>A0A329QMP6</accession>
<evidence type="ECO:0000313" key="3">
    <source>
        <dbReference type="Proteomes" id="UP000250462"/>
    </source>
</evidence>
<gene>
    <name evidence="2" type="ORF">DPM12_12705</name>
</gene>
<evidence type="ECO:0000313" key="2">
    <source>
        <dbReference type="EMBL" id="RAW13201.1"/>
    </source>
</evidence>
<comment type="caution">
    <text evidence="2">The sequence shown here is derived from an EMBL/GenBank/DDBJ whole genome shotgun (WGS) entry which is preliminary data.</text>
</comment>
<dbReference type="RefSeq" id="WP_112258711.1">
    <property type="nucleotide sequence ID" value="NZ_QMIG01000013.1"/>
</dbReference>
<keyword evidence="3" id="KW-1185">Reference proteome</keyword>
<protein>
    <recommendedName>
        <fullName evidence="4">DUF3137 domain-containing protein</fullName>
    </recommendedName>
</protein>
<dbReference type="EMBL" id="QMIG01000013">
    <property type="protein sequence ID" value="RAW13201.1"/>
    <property type="molecule type" value="Genomic_DNA"/>
</dbReference>
<name>A0A329QMP6_9ACTN</name>
<sequence>MEGGIILVVIGLAVAAAVVWNRRMHQRRKQDIRELAMSYGWHWVERNDNLTTRWSGPPFRDVGRDMKARDVVSGEYRGRPFTAFQYSYTMGPPPGPALDEPQSHPGSARYTGNELRGGGGHAQAGRFGKHSVARLGRGRSTSTFHHRVFVIELPLSLPPISLGPEGLLGGRLARAFGFDRVETGDSFFDNQYKVVCPDPDFARSLLHPEMVRLLARSGTWSWRIEGDVMLSYSRGYMRATLVQRQLDAMCDVLDLIPGDVWHTYGVP</sequence>
<reference evidence="2 3" key="1">
    <citation type="submission" date="2018-06" db="EMBL/GenBank/DDBJ databases">
        <title>Phytoactinopolyspora halophila sp. nov., a novel halophilic actinomycete isolated from a saline soil in China.</title>
        <authorList>
            <person name="Tang S.-K."/>
        </authorList>
    </citation>
    <scope>NUCLEOTIDE SEQUENCE [LARGE SCALE GENOMIC DNA]</scope>
    <source>
        <strain evidence="2 3">YIM 96934</strain>
    </source>
</reference>
<dbReference type="AlphaFoldDB" id="A0A329QMP6"/>